<keyword evidence="3" id="KW-1185">Reference proteome</keyword>
<feature type="compositionally biased region" description="Pro residues" evidence="1">
    <location>
        <begin position="66"/>
        <end position="85"/>
    </location>
</feature>
<sequence>MASTSKQTRQRKRRKRSLAFGTIGQMGHTVQLAPAFEELPDEAPVAVVPEAAGAPPAKRRRGRPTRPAPVVVPPPKRPSTPPPPISTQERKALKERVRQRKATLSALGKVDVQEKMALLVEDEDDRHNCCGDWKWESLTEDIPYINEEGQFSREGEDPRGISGAAQRAVTELHLLFLTKEVLTNLVKQTNLYATQERDKEGDSKERWSPVTREEHYHPGKNLSLDEQMLGTKARCSFIQYMKDKPTKRSEIVGPL</sequence>
<protein>
    <submittedName>
        <fullName evidence="2">Uncharacterized protein</fullName>
    </submittedName>
</protein>
<organism evidence="2 3">
    <name type="scientific">Stichopus japonicus</name>
    <name type="common">Sea cucumber</name>
    <dbReference type="NCBI Taxonomy" id="307972"/>
    <lineage>
        <taxon>Eukaryota</taxon>
        <taxon>Metazoa</taxon>
        <taxon>Echinodermata</taxon>
        <taxon>Eleutherozoa</taxon>
        <taxon>Echinozoa</taxon>
        <taxon>Holothuroidea</taxon>
        <taxon>Aspidochirotacea</taxon>
        <taxon>Aspidochirotida</taxon>
        <taxon>Stichopodidae</taxon>
        <taxon>Apostichopus</taxon>
    </lineage>
</organism>
<evidence type="ECO:0000256" key="1">
    <source>
        <dbReference type="SAM" id="MobiDB-lite"/>
    </source>
</evidence>
<evidence type="ECO:0000313" key="3">
    <source>
        <dbReference type="Proteomes" id="UP000230750"/>
    </source>
</evidence>
<evidence type="ECO:0000313" key="2">
    <source>
        <dbReference type="EMBL" id="PIK54237.1"/>
    </source>
</evidence>
<dbReference type="AlphaFoldDB" id="A0A2G8L1V9"/>
<feature type="region of interest" description="Disordered" evidence="1">
    <location>
        <begin position="195"/>
        <end position="219"/>
    </location>
</feature>
<dbReference type="Proteomes" id="UP000230750">
    <property type="component" value="Unassembled WGS sequence"/>
</dbReference>
<dbReference type="PANTHER" id="PTHR46599:SF3">
    <property type="entry name" value="PIGGYBAC TRANSPOSABLE ELEMENT-DERIVED PROTEIN 4"/>
    <property type="match status" value="1"/>
</dbReference>
<comment type="caution">
    <text evidence="2">The sequence shown here is derived from an EMBL/GenBank/DDBJ whole genome shotgun (WGS) entry which is preliminary data.</text>
</comment>
<accession>A0A2G8L1V9</accession>
<feature type="compositionally biased region" description="Basic residues" evidence="1">
    <location>
        <begin position="8"/>
        <end position="17"/>
    </location>
</feature>
<dbReference type="OrthoDB" id="8123139at2759"/>
<feature type="compositionally biased region" description="Low complexity" evidence="1">
    <location>
        <begin position="47"/>
        <end position="56"/>
    </location>
</feature>
<feature type="region of interest" description="Disordered" evidence="1">
    <location>
        <begin position="1"/>
        <end position="25"/>
    </location>
</feature>
<name>A0A2G8L1V9_STIJA</name>
<feature type="region of interest" description="Disordered" evidence="1">
    <location>
        <begin position="47"/>
        <end position="91"/>
    </location>
</feature>
<reference evidence="2 3" key="1">
    <citation type="journal article" date="2017" name="PLoS Biol.">
        <title>The sea cucumber genome provides insights into morphological evolution and visceral regeneration.</title>
        <authorList>
            <person name="Zhang X."/>
            <person name="Sun L."/>
            <person name="Yuan J."/>
            <person name="Sun Y."/>
            <person name="Gao Y."/>
            <person name="Zhang L."/>
            <person name="Li S."/>
            <person name="Dai H."/>
            <person name="Hamel J.F."/>
            <person name="Liu C."/>
            <person name="Yu Y."/>
            <person name="Liu S."/>
            <person name="Lin W."/>
            <person name="Guo K."/>
            <person name="Jin S."/>
            <person name="Xu P."/>
            <person name="Storey K.B."/>
            <person name="Huan P."/>
            <person name="Zhang T."/>
            <person name="Zhou Y."/>
            <person name="Zhang J."/>
            <person name="Lin C."/>
            <person name="Li X."/>
            <person name="Xing L."/>
            <person name="Huo D."/>
            <person name="Sun M."/>
            <person name="Wang L."/>
            <person name="Mercier A."/>
            <person name="Li F."/>
            <person name="Yang H."/>
            <person name="Xiang J."/>
        </authorList>
    </citation>
    <scope>NUCLEOTIDE SEQUENCE [LARGE SCALE GENOMIC DNA]</scope>
    <source>
        <strain evidence="2">Shaxun</strain>
        <tissue evidence="2">Muscle</tissue>
    </source>
</reference>
<dbReference type="PANTHER" id="PTHR46599">
    <property type="entry name" value="PIGGYBAC TRANSPOSABLE ELEMENT-DERIVED PROTEIN 4"/>
    <property type="match status" value="1"/>
</dbReference>
<dbReference type="EMBL" id="MRZV01000257">
    <property type="protein sequence ID" value="PIK54237.1"/>
    <property type="molecule type" value="Genomic_DNA"/>
</dbReference>
<gene>
    <name evidence="2" type="ORF">BSL78_08864</name>
</gene>
<proteinExistence type="predicted"/>
<feature type="compositionally biased region" description="Basic and acidic residues" evidence="1">
    <location>
        <begin position="195"/>
        <end position="217"/>
    </location>
</feature>